<dbReference type="SUPFAM" id="SSF81301">
    <property type="entry name" value="Nucleotidyltransferase"/>
    <property type="match status" value="1"/>
</dbReference>
<dbReference type="EMBL" id="BQFW01000012">
    <property type="protein sequence ID" value="GJJ76201.1"/>
    <property type="molecule type" value="Genomic_DNA"/>
</dbReference>
<evidence type="ECO:0000259" key="17">
    <source>
        <dbReference type="Pfam" id="PF20750"/>
    </source>
</evidence>
<evidence type="ECO:0000256" key="11">
    <source>
        <dbReference type="ARBA" id="ARBA00022842"/>
    </source>
</evidence>
<evidence type="ECO:0000256" key="13">
    <source>
        <dbReference type="SAM" id="MobiDB-lite"/>
    </source>
</evidence>
<dbReference type="FunFam" id="3.30.460.10:FF:000002">
    <property type="entry name" value="Poly(A) polymerase alpha, putative"/>
    <property type="match status" value="1"/>
</dbReference>
<keyword evidence="9" id="KW-0547">Nucleotide-binding</keyword>
<evidence type="ECO:0000313" key="19">
    <source>
        <dbReference type="Proteomes" id="UP000827284"/>
    </source>
</evidence>
<dbReference type="SUPFAM" id="SSF81631">
    <property type="entry name" value="PAP/OAS1 substrate-binding domain"/>
    <property type="match status" value="1"/>
</dbReference>
<dbReference type="InterPro" id="IPR007012">
    <property type="entry name" value="PolA_pol_cen_dom"/>
</dbReference>
<dbReference type="SUPFAM" id="SSF81383">
    <property type="entry name" value="F-box domain"/>
    <property type="match status" value="1"/>
</dbReference>
<dbReference type="InterPro" id="IPR011068">
    <property type="entry name" value="NuclTrfase_I-like_C"/>
</dbReference>
<gene>
    <name evidence="18" type="ORF">EMPS_08560</name>
</gene>
<dbReference type="SUPFAM" id="SSF55003">
    <property type="entry name" value="PAP/Archaeal CCA-adding enzyme, C-terminal domain"/>
    <property type="match status" value="1"/>
</dbReference>
<dbReference type="OrthoDB" id="2433163at2759"/>
<keyword evidence="6" id="KW-0507">mRNA processing</keyword>
<evidence type="ECO:0000256" key="12">
    <source>
        <dbReference type="ARBA" id="ARBA00023242"/>
    </source>
</evidence>
<dbReference type="FunFam" id="1.10.1410.10:FF:000001">
    <property type="entry name" value="Putative poly(A) polymerase gamma"/>
    <property type="match status" value="1"/>
</dbReference>
<feature type="domain" description="Poly(A) polymerase nucleotidyltransferase" evidence="17">
    <location>
        <begin position="559"/>
        <end position="752"/>
    </location>
</feature>
<dbReference type="CDD" id="cd05402">
    <property type="entry name" value="NT_PAP_TUTase"/>
    <property type="match status" value="1"/>
</dbReference>
<comment type="similarity">
    <text evidence="4">Belongs to the poly(A) polymerase family.</text>
</comment>
<dbReference type="InterPro" id="IPR048840">
    <property type="entry name" value="PolA_pol_NTPase"/>
</dbReference>
<dbReference type="InterPro" id="IPR001810">
    <property type="entry name" value="F-box_dom"/>
</dbReference>
<feature type="region of interest" description="Disordered" evidence="13">
    <location>
        <begin position="1065"/>
        <end position="1139"/>
    </location>
</feature>
<evidence type="ECO:0000256" key="6">
    <source>
        <dbReference type="ARBA" id="ARBA00022664"/>
    </source>
</evidence>
<comment type="caution">
    <text evidence="18">The sequence shown here is derived from an EMBL/GenBank/DDBJ whole genome shotgun (WGS) entry which is preliminary data.</text>
</comment>
<dbReference type="InterPro" id="IPR036047">
    <property type="entry name" value="F-box-like_dom_sf"/>
</dbReference>
<feature type="domain" description="Poly(A) polymerase RNA-binding" evidence="15">
    <location>
        <begin position="904"/>
        <end position="1073"/>
    </location>
</feature>
<evidence type="ECO:0000256" key="8">
    <source>
        <dbReference type="ARBA" id="ARBA00022723"/>
    </source>
</evidence>
<feature type="domain" description="F-box" evidence="14">
    <location>
        <begin position="14"/>
        <end position="49"/>
    </location>
</feature>
<evidence type="ECO:0000259" key="16">
    <source>
        <dbReference type="Pfam" id="PF04928"/>
    </source>
</evidence>
<reference evidence="18" key="1">
    <citation type="submission" date="2021-11" db="EMBL/GenBank/DDBJ databases">
        <authorList>
            <person name="Herlambang A."/>
            <person name="Guo Y."/>
            <person name="Takashima Y."/>
            <person name="Nishizawa T."/>
        </authorList>
    </citation>
    <scope>NUCLEOTIDE SEQUENCE</scope>
    <source>
        <strain evidence="18">E1425</strain>
    </source>
</reference>
<dbReference type="GO" id="GO:0005634">
    <property type="term" value="C:nucleus"/>
    <property type="evidence" value="ECO:0007669"/>
    <property type="project" value="UniProtKB-SubCell"/>
</dbReference>
<dbReference type="InterPro" id="IPR032675">
    <property type="entry name" value="LRR_dom_sf"/>
</dbReference>
<dbReference type="EC" id="2.7.7.19" evidence="5"/>
<dbReference type="InterPro" id="IPR007010">
    <property type="entry name" value="PolA_pol_RNA-bd_dom"/>
</dbReference>
<keyword evidence="8" id="KW-0479">Metal-binding</keyword>
<keyword evidence="7" id="KW-0808">Transferase</keyword>
<comment type="cofactor">
    <cofactor evidence="1">
        <name>Mn(2+)</name>
        <dbReference type="ChEBI" id="CHEBI:29035"/>
    </cofactor>
</comment>
<dbReference type="GO" id="GO:0005524">
    <property type="term" value="F:ATP binding"/>
    <property type="evidence" value="ECO:0007669"/>
    <property type="project" value="UniProtKB-KW"/>
</dbReference>
<dbReference type="PANTHER" id="PTHR10682">
    <property type="entry name" value="POLY A POLYMERASE"/>
    <property type="match status" value="1"/>
</dbReference>
<dbReference type="GO" id="GO:0006397">
    <property type="term" value="P:mRNA processing"/>
    <property type="evidence" value="ECO:0007669"/>
    <property type="project" value="UniProtKB-KW"/>
</dbReference>
<dbReference type="PANTHER" id="PTHR10682:SF10">
    <property type="entry name" value="POLYNUCLEOTIDE ADENYLYLTRANSFERASE"/>
    <property type="match status" value="1"/>
</dbReference>
<evidence type="ECO:0000256" key="3">
    <source>
        <dbReference type="ARBA" id="ARBA00004123"/>
    </source>
</evidence>
<dbReference type="Pfam" id="PF00646">
    <property type="entry name" value="F-box"/>
    <property type="match status" value="1"/>
</dbReference>
<evidence type="ECO:0000256" key="10">
    <source>
        <dbReference type="ARBA" id="ARBA00022840"/>
    </source>
</evidence>
<dbReference type="SUPFAM" id="SSF52047">
    <property type="entry name" value="RNI-like"/>
    <property type="match status" value="1"/>
</dbReference>
<evidence type="ECO:0000256" key="7">
    <source>
        <dbReference type="ARBA" id="ARBA00022679"/>
    </source>
</evidence>
<dbReference type="AlphaFoldDB" id="A0A9P3HGK7"/>
<keyword evidence="19" id="KW-1185">Reference proteome</keyword>
<accession>A0A9P3HGK7</accession>
<evidence type="ECO:0000256" key="5">
    <source>
        <dbReference type="ARBA" id="ARBA00012388"/>
    </source>
</evidence>
<keyword evidence="12" id="KW-0539">Nucleus</keyword>
<dbReference type="GO" id="GO:0003723">
    <property type="term" value="F:RNA binding"/>
    <property type="evidence" value="ECO:0007669"/>
    <property type="project" value="InterPro"/>
</dbReference>
<dbReference type="GO" id="GO:0046872">
    <property type="term" value="F:metal ion binding"/>
    <property type="evidence" value="ECO:0007669"/>
    <property type="project" value="UniProtKB-KW"/>
</dbReference>
<evidence type="ECO:0000256" key="9">
    <source>
        <dbReference type="ARBA" id="ARBA00022741"/>
    </source>
</evidence>
<evidence type="ECO:0000256" key="4">
    <source>
        <dbReference type="ARBA" id="ARBA00010912"/>
    </source>
</evidence>
<dbReference type="Gene3D" id="3.30.70.590">
    <property type="entry name" value="Poly(A) polymerase predicted RNA binding domain"/>
    <property type="match status" value="1"/>
</dbReference>
<evidence type="ECO:0000256" key="2">
    <source>
        <dbReference type="ARBA" id="ARBA00001946"/>
    </source>
</evidence>
<dbReference type="Pfam" id="PF20750">
    <property type="entry name" value="PAP_NTPase"/>
    <property type="match status" value="1"/>
</dbReference>
<dbReference type="InterPro" id="IPR043519">
    <property type="entry name" value="NT_sf"/>
</dbReference>
<proteinExistence type="inferred from homology"/>
<dbReference type="Proteomes" id="UP000827284">
    <property type="component" value="Unassembled WGS sequence"/>
</dbReference>
<protein>
    <recommendedName>
        <fullName evidence="5">polynucleotide adenylyltransferase</fullName>
        <ecNumber evidence="5">2.7.7.19</ecNumber>
    </recommendedName>
</protein>
<sequence length="1139" mass="129054">MTPAQYLPQRPCNWNELPYEIAALISDQLFPSHRAACVLVSKAWHQLWTPQLWQIVTLVLDKQTERFAQLETQAALEHHGHHIRRYTARDSSRMYGFLLGPTAKSCTQLSELILNFTSPYTGRDATQTISLQSATAMLSNFEIVAAILERNPGLQRISLSGYFDGKTTTGDGRVPESLQEQDILEKLPYQRLEFLHLNATRWLSKGVGKYHEESTVKKPEFKELKHLVLSGIYTGVYSSSRINILRLLPRCINLQILEVSQLSKIYIDPLLTVLQQCCPHLRELTWHDNEDVSDEVIAQVLSFSSCGWKKLYFPLFVNFGPLSCKALMGHAETLEVLDSEGLRGLNGEPIQRFLENAKVLRHFRGAIYTRRFVFSEDVVIDASQILDLSNPNFVGERKAWACAESLESLQVLITGIPRWDVLYRREGQPLFLDLEDRAKAGSDQLERRVYSQLGKMTKLKKLLLGHPEALQGNTWDMDDIRDQIEEELHRSIVVRPFQHWCLSFSLDAGLELLRDLKELSVLDALLLHSFLNSSLLSLQRNPSHHTSLLDMNPPTRQLGITPSISDAFPTPEDLERTESLEKTLREQGLFESEEESRRREIVLGKLDKLVKEFVYLVSIKRNQGEAIAREAGGKIFTFGSYRLGVHGSGSDIDTLCVVPKIVEREDFFEVMYDLLRQRPEVTELAAVPDAFTPVITMKFSDIPIDLTFARLGLNIIHESLDLSDDSLLRNLDDRCIRSVNGSRVTDDILRLVPSIPSFRLALRCVKLWAQRRAIYSNMMGFLGGVAWAMLVARVCQLYPNACASTIVVKFFAIVQSWPWPQPVMLKPIEEGPLQVRVWNPKLYQADKAHKMPIITPAYPSMCSTHNVTDSTKAVMFSEFKKASDIVNKIIIEHAPWSLLFAKDDFFTSYNHYLQVIVSSDTEERHLRWSGLVESRIRHLVSKLERVENLVLAHPYIKGFDKVIHYRTAVEKDDAAHGVIRQPATEEADGMDDSQEPKTMYTSTFYVGLSIPPREPGTKTQRQLALATPKNEFVALVKTWDQYDEQTMSVIVKHIRSHDLPLDVIDEADRKKSKRAKSKKADEAKAPNKKRRGSVVQNGIQSDETSATSAGTPETPSTAMSSPFLKSDASAANTPVLPQA</sequence>
<keyword evidence="10" id="KW-0067">ATP-binding</keyword>
<feature type="compositionally biased region" description="Polar residues" evidence="13">
    <location>
        <begin position="1094"/>
        <end position="1120"/>
    </location>
</feature>
<organism evidence="18 19">
    <name type="scientific">Entomortierella parvispora</name>
    <dbReference type="NCBI Taxonomy" id="205924"/>
    <lineage>
        <taxon>Eukaryota</taxon>
        <taxon>Fungi</taxon>
        <taxon>Fungi incertae sedis</taxon>
        <taxon>Mucoromycota</taxon>
        <taxon>Mortierellomycotina</taxon>
        <taxon>Mortierellomycetes</taxon>
        <taxon>Mortierellales</taxon>
        <taxon>Mortierellaceae</taxon>
        <taxon>Entomortierella</taxon>
    </lineage>
</organism>
<name>A0A9P3HGK7_9FUNG</name>
<reference evidence="18" key="2">
    <citation type="journal article" date="2022" name="Microbiol. Resour. Announc.">
        <title>Whole-Genome Sequence of Entomortierella parvispora E1425, a Mucoromycotan Fungus Associated with Burkholderiaceae-Related Endosymbiotic Bacteria.</title>
        <authorList>
            <person name="Herlambang A."/>
            <person name="Guo Y."/>
            <person name="Takashima Y."/>
            <person name="Narisawa K."/>
            <person name="Ohta H."/>
            <person name="Nishizawa T."/>
        </authorList>
    </citation>
    <scope>NUCLEOTIDE SEQUENCE</scope>
    <source>
        <strain evidence="18">E1425</strain>
    </source>
</reference>
<dbReference type="Gene3D" id="1.10.1410.10">
    <property type="match status" value="1"/>
</dbReference>
<dbReference type="Gene3D" id="3.80.10.10">
    <property type="entry name" value="Ribonuclease Inhibitor"/>
    <property type="match status" value="1"/>
</dbReference>
<keyword evidence="11" id="KW-0460">Magnesium</keyword>
<evidence type="ECO:0000256" key="1">
    <source>
        <dbReference type="ARBA" id="ARBA00001936"/>
    </source>
</evidence>
<dbReference type="GO" id="GO:1990817">
    <property type="term" value="F:poly(A) RNA polymerase activity"/>
    <property type="evidence" value="ECO:0007669"/>
    <property type="project" value="UniProtKB-EC"/>
</dbReference>
<evidence type="ECO:0000259" key="15">
    <source>
        <dbReference type="Pfam" id="PF04926"/>
    </source>
</evidence>
<dbReference type="Pfam" id="PF04926">
    <property type="entry name" value="PAP_RNA-bind"/>
    <property type="match status" value="1"/>
</dbReference>
<evidence type="ECO:0000259" key="14">
    <source>
        <dbReference type="Pfam" id="PF00646"/>
    </source>
</evidence>
<dbReference type="Gene3D" id="3.30.460.10">
    <property type="entry name" value="Beta Polymerase, domain 2"/>
    <property type="match status" value="1"/>
</dbReference>
<feature type="domain" description="Poly(A) polymerase central" evidence="16">
    <location>
        <begin position="757"/>
        <end position="902"/>
    </location>
</feature>
<dbReference type="GO" id="GO:0031123">
    <property type="term" value="P:RNA 3'-end processing"/>
    <property type="evidence" value="ECO:0007669"/>
    <property type="project" value="InterPro"/>
</dbReference>
<comment type="subcellular location">
    <subcellularLocation>
        <location evidence="3">Nucleus</location>
    </subcellularLocation>
</comment>
<comment type="cofactor">
    <cofactor evidence="2">
        <name>Mg(2+)</name>
        <dbReference type="ChEBI" id="CHEBI:18420"/>
    </cofactor>
</comment>
<evidence type="ECO:0000313" key="18">
    <source>
        <dbReference type="EMBL" id="GJJ76201.1"/>
    </source>
</evidence>
<dbReference type="Pfam" id="PF04928">
    <property type="entry name" value="PAP_central"/>
    <property type="match status" value="1"/>
</dbReference>